<dbReference type="InterPro" id="IPR011761">
    <property type="entry name" value="ATP-grasp"/>
</dbReference>
<keyword evidence="2 4" id="KW-0547">Nucleotide-binding</keyword>
<dbReference type="EMBL" id="CP012850">
    <property type="protein sequence ID" value="ALI36674.1"/>
    <property type="molecule type" value="Genomic_DNA"/>
</dbReference>
<proteinExistence type="predicted"/>
<evidence type="ECO:0000256" key="3">
    <source>
        <dbReference type="ARBA" id="ARBA00022840"/>
    </source>
</evidence>
<keyword evidence="7" id="KW-1185">Reference proteome</keyword>
<dbReference type="Proteomes" id="UP000058925">
    <property type="component" value="Chromosome"/>
</dbReference>
<dbReference type="Gene3D" id="3.30.470.20">
    <property type="entry name" value="ATP-grasp fold, B domain"/>
    <property type="match status" value="1"/>
</dbReference>
<dbReference type="AlphaFoldDB" id="A0A654LYR0"/>
<keyword evidence="1" id="KW-0436">Ligase</keyword>
<dbReference type="Gene3D" id="3.40.50.20">
    <property type="match status" value="1"/>
</dbReference>
<evidence type="ECO:0000256" key="4">
    <source>
        <dbReference type="PROSITE-ProRule" id="PRU00409"/>
    </source>
</evidence>
<dbReference type="RefSeq" id="WP_196815897.1">
    <property type="nucleotide sequence ID" value="NZ_CP012850.1"/>
</dbReference>
<dbReference type="GO" id="GO:0016874">
    <property type="term" value="F:ligase activity"/>
    <property type="evidence" value="ECO:0007669"/>
    <property type="project" value="UniProtKB-KW"/>
</dbReference>
<dbReference type="GeneID" id="60422422"/>
<keyword evidence="3 4" id="KW-0067">ATP-binding</keyword>
<dbReference type="PANTHER" id="PTHR43585:SF2">
    <property type="entry name" value="ATP-GRASP ENZYME FSQD"/>
    <property type="match status" value="1"/>
</dbReference>
<dbReference type="Pfam" id="PF21360">
    <property type="entry name" value="PylC-like_N"/>
    <property type="match status" value="1"/>
</dbReference>
<dbReference type="InterPro" id="IPR052032">
    <property type="entry name" value="ATP-dep_AA_Ligase"/>
</dbReference>
<dbReference type="GO" id="GO:0005524">
    <property type="term" value="F:ATP binding"/>
    <property type="evidence" value="ECO:0007669"/>
    <property type="project" value="UniProtKB-UniRule"/>
</dbReference>
<evidence type="ECO:0000259" key="5">
    <source>
        <dbReference type="PROSITE" id="PS50975"/>
    </source>
</evidence>
<dbReference type="GO" id="GO:0046872">
    <property type="term" value="F:metal ion binding"/>
    <property type="evidence" value="ECO:0007669"/>
    <property type="project" value="InterPro"/>
</dbReference>
<dbReference type="InterPro" id="IPR048764">
    <property type="entry name" value="PylC_N"/>
</dbReference>
<feature type="domain" description="ATP-grasp" evidence="5">
    <location>
        <begin position="117"/>
        <end position="289"/>
    </location>
</feature>
<evidence type="ECO:0000256" key="2">
    <source>
        <dbReference type="ARBA" id="ARBA00022741"/>
    </source>
</evidence>
<dbReference type="PANTHER" id="PTHR43585">
    <property type="entry name" value="FUMIPYRROLE BIOSYNTHESIS PROTEIN C"/>
    <property type="match status" value="1"/>
</dbReference>
<protein>
    <submittedName>
        <fullName evidence="6">Carbamoyl phosphate synthase-like protein</fullName>
    </submittedName>
</protein>
<evidence type="ECO:0000313" key="6">
    <source>
        <dbReference type="EMBL" id="ALI36674.1"/>
    </source>
</evidence>
<dbReference type="Pfam" id="PF15632">
    <property type="entry name" value="ATPgrasp_Ter"/>
    <property type="match status" value="1"/>
</dbReference>
<accession>A0A654LYR0</accession>
<evidence type="ECO:0000256" key="1">
    <source>
        <dbReference type="ARBA" id="ARBA00022598"/>
    </source>
</evidence>
<evidence type="ECO:0000313" key="7">
    <source>
        <dbReference type="Proteomes" id="UP000058925"/>
    </source>
</evidence>
<sequence length="333" mass="37803">MRRKISTVLIPGASAPAGINTIKSLRLSDFKGKILSTDSNSLSAGFYLSDYYEVIPEAEADDYLEVLLNVIDKYNIEILMPSSGYDIFPFSEFKSKLKKHGVIPVVSDRKILEICRDKIYTFNHLNKIFRLPFTTLNPDEIDTYPFIAKPRYGKGSRDVIQVNDEQEKRYICSKFPNMIYQEFLPGDEYTIDVMSDLEGNPIISVPRVRLQTKSGISTKGKIILDKELIEESMKIVKKLRIIGPSCIQMKKDKLGQFKLVEINPRLGGGTIFTTLAGANFPRMVVDLVEGKKIDPPKISEITVLRYFEEIVLDERNKINYSGKDLLASNPCRI</sequence>
<gene>
    <name evidence="6" type="ORF">NMY3_02481</name>
</gene>
<name>A0A654LYR0_9ARCH</name>
<dbReference type="SUPFAM" id="SSF56059">
    <property type="entry name" value="Glutathione synthetase ATP-binding domain-like"/>
    <property type="match status" value="1"/>
</dbReference>
<organism evidence="6 7">
    <name type="scientific">Candidatus Nitrosocosmicus oleophilus</name>
    <dbReference type="NCBI Taxonomy" id="1353260"/>
    <lineage>
        <taxon>Archaea</taxon>
        <taxon>Nitrososphaerota</taxon>
        <taxon>Nitrososphaeria</taxon>
        <taxon>Nitrososphaerales</taxon>
        <taxon>Nitrososphaeraceae</taxon>
        <taxon>Candidatus Nitrosocosmicus</taxon>
    </lineage>
</organism>
<dbReference type="KEGG" id="taa:NMY3_02481"/>
<dbReference type="OrthoDB" id="11959at2157"/>
<dbReference type="PROSITE" id="PS50975">
    <property type="entry name" value="ATP_GRASP"/>
    <property type="match status" value="1"/>
</dbReference>
<reference evidence="7" key="1">
    <citation type="submission" date="2015-10" db="EMBL/GenBank/DDBJ databases">
        <title>Niche specialization of a soil ammonia-oxidizing archaeon, Candidatus Nitrosocosmicus oleophilus.</title>
        <authorList>
            <person name="Jung M.-Y."/>
            <person name="Rhee S.-K."/>
        </authorList>
    </citation>
    <scope>NUCLEOTIDE SEQUENCE [LARGE SCALE GENOMIC DNA]</scope>
    <source>
        <strain evidence="7">MY3</strain>
    </source>
</reference>